<evidence type="ECO:0000256" key="1">
    <source>
        <dbReference type="ARBA" id="ARBA00009477"/>
    </source>
</evidence>
<proteinExistence type="inferred from homology"/>
<comment type="caution">
    <text evidence="6">The sequence shown here is derived from an EMBL/GenBank/DDBJ whole genome shotgun (WGS) entry which is preliminary data.</text>
</comment>
<evidence type="ECO:0000259" key="5">
    <source>
        <dbReference type="Pfam" id="PF25990"/>
    </source>
</evidence>
<protein>
    <submittedName>
        <fullName evidence="6">Efflux RND transporter periplasmic adaptor subunit</fullName>
    </submittedName>
</protein>
<reference evidence="6" key="1">
    <citation type="journal article" date="2020" name="mSystems">
        <title>Genome- and Community-Level Interaction Insights into Carbon Utilization and Element Cycling Functions of Hydrothermarchaeota in Hydrothermal Sediment.</title>
        <authorList>
            <person name="Zhou Z."/>
            <person name="Liu Y."/>
            <person name="Xu W."/>
            <person name="Pan J."/>
            <person name="Luo Z.H."/>
            <person name="Li M."/>
        </authorList>
    </citation>
    <scope>NUCLEOTIDE SEQUENCE [LARGE SCALE GENOMIC DNA]</scope>
    <source>
        <strain evidence="6">SpSt-479</strain>
    </source>
</reference>
<evidence type="ECO:0000259" key="4">
    <source>
        <dbReference type="Pfam" id="PF25989"/>
    </source>
</evidence>
<dbReference type="NCBIfam" id="TIGR01730">
    <property type="entry name" value="RND_mfp"/>
    <property type="match status" value="1"/>
</dbReference>
<dbReference type="Pfam" id="PF25917">
    <property type="entry name" value="BSH_RND"/>
    <property type="match status" value="1"/>
</dbReference>
<feature type="domain" description="YknX-like beta-barrel" evidence="5">
    <location>
        <begin position="235"/>
        <end position="310"/>
    </location>
</feature>
<comment type="similarity">
    <text evidence="1">Belongs to the membrane fusion protein (MFP) (TC 8.A.1) family.</text>
</comment>
<dbReference type="InterPro" id="IPR058625">
    <property type="entry name" value="MdtA-like_BSH"/>
</dbReference>
<dbReference type="PANTHER" id="PTHR30469">
    <property type="entry name" value="MULTIDRUG RESISTANCE PROTEIN MDTA"/>
    <property type="match status" value="1"/>
</dbReference>
<evidence type="ECO:0000313" key="6">
    <source>
        <dbReference type="EMBL" id="HFI91160.1"/>
    </source>
</evidence>
<dbReference type="InterPro" id="IPR058636">
    <property type="entry name" value="Beta-barrel_YknX"/>
</dbReference>
<dbReference type="InterPro" id="IPR058637">
    <property type="entry name" value="YknX-like_C"/>
</dbReference>
<dbReference type="GO" id="GO:0015562">
    <property type="term" value="F:efflux transmembrane transporter activity"/>
    <property type="evidence" value="ECO:0007669"/>
    <property type="project" value="TreeGrafter"/>
</dbReference>
<evidence type="ECO:0000256" key="2">
    <source>
        <dbReference type="SAM" id="MobiDB-lite"/>
    </source>
</evidence>
<organism evidence="6">
    <name type="scientific">Ignavibacterium album</name>
    <dbReference type="NCBI Taxonomy" id="591197"/>
    <lineage>
        <taxon>Bacteria</taxon>
        <taxon>Pseudomonadati</taxon>
        <taxon>Ignavibacteriota</taxon>
        <taxon>Ignavibacteria</taxon>
        <taxon>Ignavibacteriales</taxon>
        <taxon>Ignavibacteriaceae</taxon>
        <taxon>Ignavibacterium</taxon>
    </lineage>
</organism>
<feature type="region of interest" description="Disordered" evidence="2">
    <location>
        <begin position="331"/>
        <end position="351"/>
    </location>
</feature>
<feature type="domain" description="YknX-like C-terminal permuted SH3-like" evidence="4">
    <location>
        <begin position="353"/>
        <end position="415"/>
    </location>
</feature>
<dbReference type="PANTHER" id="PTHR30469:SF33">
    <property type="entry name" value="SLR1207 PROTEIN"/>
    <property type="match status" value="1"/>
</dbReference>
<evidence type="ECO:0000259" key="3">
    <source>
        <dbReference type="Pfam" id="PF25917"/>
    </source>
</evidence>
<feature type="domain" description="Multidrug resistance protein MdtA-like barrel-sandwich hybrid" evidence="3">
    <location>
        <begin position="66"/>
        <end position="210"/>
    </location>
</feature>
<dbReference type="EMBL" id="DSUJ01000008">
    <property type="protein sequence ID" value="HFI91160.1"/>
    <property type="molecule type" value="Genomic_DNA"/>
</dbReference>
<dbReference type="Gene3D" id="1.10.287.470">
    <property type="entry name" value="Helix hairpin bin"/>
    <property type="match status" value="1"/>
</dbReference>
<dbReference type="Gene3D" id="2.40.30.170">
    <property type="match status" value="1"/>
</dbReference>
<sequence>MANGKTKSKKKLFIFGGLGLLIVVLLVVVFAAGSKEEIILVTTEKVEKRTITQTVAATGTIEPEFKVVITPEVTGEIIELPVKEGDHVKKGQLLIRIKGDQYKAQKEQLEAGLQSAKASLKIREAELQKITSDYNRIKELHSKKLASDAEKETAEANYLTAKASYDAAVANVIQSEARLKEVLESLYKTTLYSPMDGIITSLNVELGERVLGSGFTQGTEIMTVSDLKNIEAVVEVDENDVVLISKGDTAIVKVDAFKDKEFKGVVTQIGNSAKTKGLGTQEQVVNFEVKIKLLNPDDKLRPGMSCTADIQTETVTDVLAVPIQSVTIRSKMPEKPSEEEGEEVVERKSNGKEDKPKEIVFIVEDGKAKSVEVTTGISDADYIEIKSGLKGGEEVVSGSYRAISRELQDGSKVRVEEKRKSAVTKK</sequence>
<dbReference type="Pfam" id="PF25990">
    <property type="entry name" value="Beta-barrel_YknX"/>
    <property type="match status" value="1"/>
</dbReference>
<dbReference type="InterPro" id="IPR006143">
    <property type="entry name" value="RND_pump_MFP"/>
</dbReference>
<dbReference type="Gene3D" id="2.40.50.100">
    <property type="match status" value="1"/>
</dbReference>
<name>A0A7V3E6L8_9BACT</name>
<dbReference type="Gene3D" id="2.40.420.20">
    <property type="match status" value="1"/>
</dbReference>
<dbReference type="SUPFAM" id="SSF111369">
    <property type="entry name" value="HlyD-like secretion proteins"/>
    <property type="match status" value="1"/>
</dbReference>
<accession>A0A7V3E6L8</accession>
<dbReference type="AlphaFoldDB" id="A0A7V3E6L8"/>
<gene>
    <name evidence="6" type="ORF">ENS31_06450</name>
</gene>
<dbReference type="PRINTS" id="PR01490">
    <property type="entry name" value="RTXTOXIND"/>
</dbReference>
<dbReference type="Pfam" id="PF25989">
    <property type="entry name" value="YknX_C"/>
    <property type="match status" value="1"/>
</dbReference>
<dbReference type="GO" id="GO:1990281">
    <property type="term" value="C:efflux pump complex"/>
    <property type="evidence" value="ECO:0007669"/>
    <property type="project" value="TreeGrafter"/>
</dbReference>